<dbReference type="EMBL" id="SPMX01000066">
    <property type="protein sequence ID" value="NMQ07189.1"/>
    <property type="molecule type" value="Genomic_DNA"/>
</dbReference>
<dbReference type="InterPro" id="IPR001478">
    <property type="entry name" value="PDZ"/>
</dbReference>
<dbReference type="CDD" id="cd14727">
    <property type="entry name" value="ChanN-like"/>
    <property type="match status" value="1"/>
</dbReference>
<dbReference type="RefSeq" id="WP_169071533.1">
    <property type="nucleotide sequence ID" value="NZ_JAZKUC010000001.1"/>
</dbReference>
<evidence type="ECO:0000256" key="1">
    <source>
        <dbReference type="SAM" id="SignalP"/>
    </source>
</evidence>
<comment type="caution">
    <text evidence="3">The sequence shown here is derived from an EMBL/GenBank/DDBJ whole genome shotgun (WGS) entry which is preliminary data.</text>
</comment>
<keyword evidence="4" id="KW-1185">Reference proteome</keyword>
<organism evidence="3 4">
    <name type="scientific">Candidatus Accumulibacter contiguus</name>
    <dbReference type="NCBI Taxonomy" id="2954381"/>
    <lineage>
        <taxon>Bacteria</taxon>
        <taxon>Pseudomonadati</taxon>
        <taxon>Pseudomonadota</taxon>
        <taxon>Betaproteobacteria</taxon>
        <taxon>Candidatus Accumulibacter</taxon>
    </lineage>
</organism>
<feature type="domain" description="PDZ" evidence="2">
    <location>
        <begin position="303"/>
        <end position="390"/>
    </location>
</feature>
<dbReference type="Pfam" id="PF13180">
    <property type="entry name" value="PDZ_2"/>
    <property type="match status" value="1"/>
</dbReference>
<evidence type="ECO:0000313" key="4">
    <source>
        <dbReference type="Proteomes" id="UP000886469"/>
    </source>
</evidence>
<gene>
    <name evidence="3" type="ORF">E4Q08_19070</name>
</gene>
<accession>A0ABX1TBX7</accession>
<dbReference type="SUPFAM" id="SSF159501">
    <property type="entry name" value="EreA/ChaN-like"/>
    <property type="match status" value="1"/>
</dbReference>
<dbReference type="Pfam" id="PF04187">
    <property type="entry name" value="Cofac_haem_bdg"/>
    <property type="match status" value="1"/>
</dbReference>
<dbReference type="SMART" id="SM00228">
    <property type="entry name" value="PDZ"/>
    <property type="match status" value="1"/>
</dbReference>
<feature type="chain" id="PRO_5047347405" evidence="1">
    <location>
        <begin position="26"/>
        <end position="420"/>
    </location>
</feature>
<evidence type="ECO:0000313" key="3">
    <source>
        <dbReference type="EMBL" id="NMQ07189.1"/>
    </source>
</evidence>
<protein>
    <submittedName>
        <fullName evidence="3">PDZ domain-containing protein</fullName>
    </submittedName>
</protein>
<dbReference type="SUPFAM" id="SSF50156">
    <property type="entry name" value="PDZ domain-like"/>
    <property type="match status" value="1"/>
</dbReference>
<dbReference type="InterPro" id="IPR036034">
    <property type="entry name" value="PDZ_sf"/>
</dbReference>
<proteinExistence type="predicted"/>
<reference evidence="3" key="1">
    <citation type="submission" date="2019-03" db="EMBL/GenBank/DDBJ databases">
        <title>Metabolic reconstructions from genomes of highly enriched 'Candidatus Accumulibacter' and 'Candidatus Competibacter' bioreactor populations.</title>
        <authorList>
            <person name="Annavajhala M.K."/>
            <person name="Welles L."/>
            <person name="Abbas B."/>
            <person name="Sorokin D."/>
            <person name="Park H."/>
            <person name="Van Loosdrecht M."/>
            <person name="Chandran K."/>
        </authorList>
    </citation>
    <scope>NUCLEOTIDE SEQUENCE</scope>
    <source>
        <strain evidence="3">SBR_L</strain>
    </source>
</reference>
<evidence type="ECO:0000259" key="2">
    <source>
        <dbReference type="PROSITE" id="PS50106"/>
    </source>
</evidence>
<dbReference type="PROSITE" id="PS50106">
    <property type="entry name" value="PDZ"/>
    <property type="match status" value="1"/>
</dbReference>
<dbReference type="Proteomes" id="UP000886469">
    <property type="component" value="Unassembled WGS sequence"/>
</dbReference>
<dbReference type="Gene3D" id="2.30.42.10">
    <property type="match status" value="1"/>
</dbReference>
<dbReference type="Gene3D" id="3.40.50.11550">
    <property type="match status" value="1"/>
</dbReference>
<name>A0ABX1TBX7_9PROT</name>
<keyword evidence="1" id="KW-0732">Signal</keyword>
<feature type="signal peptide" evidence="1">
    <location>
        <begin position="1"/>
        <end position="25"/>
    </location>
</feature>
<sequence length="420" mass="45522">MNFPRRPWLFLCPLLAAVAVLVASAASLDSSAPPATCAAPGGWWQMSGTIPQSVSGTEVLARAAAAEIVLLGEQHDDEDHHRWQAQVLAGLHALRPDMVIGFEMFPRQAQPALEHWVAGQLTVPAFLAQTAWTERWSLPIEFYLPLFEFARINRIPMIALNVDAKLTRAIGDKGWDAIPEREREGVGRAAPASEAYRDFLFGVYGEHAHGGDARSSRAFQYFVEAQQNWDRAMAEALLARRISGPQGQPPPLIVGIMGSGHLRYGLGVPHQLRDLGVGRVVTLLPLSANEDCREIRPNLANAVFTLPKKPAPPVPPPRLGVQLEDADTGQGGVRVLAVTAGSLADRSGLVAGDSLLEVAGRPASKAAAVTAVVRAAPPGTWLPLRIRRGEAMLDVVIRFPPPLPCSWPQAWEPHRRWTSP</sequence>
<dbReference type="InterPro" id="IPR007314">
    <property type="entry name" value="Cofac_haem-bd_dom"/>
</dbReference>